<dbReference type="EMBL" id="ABVL01000034">
    <property type="protein sequence ID" value="EDY16386.1"/>
    <property type="molecule type" value="Genomic_DNA"/>
</dbReference>
<name>B4DB12_9BACT</name>
<dbReference type="STRING" id="497964.CfE428DRAFT_6103"/>
<gene>
    <name evidence="2" type="ORF">CfE428DRAFT_6103</name>
</gene>
<organism evidence="2 3">
    <name type="scientific">Chthoniobacter flavus Ellin428</name>
    <dbReference type="NCBI Taxonomy" id="497964"/>
    <lineage>
        <taxon>Bacteria</taxon>
        <taxon>Pseudomonadati</taxon>
        <taxon>Verrucomicrobiota</taxon>
        <taxon>Spartobacteria</taxon>
        <taxon>Chthoniobacterales</taxon>
        <taxon>Chthoniobacteraceae</taxon>
        <taxon>Chthoniobacter</taxon>
    </lineage>
</organism>
<accession>B4DB12</accession>
<protein>
    <submittedName>
        <fullName evidence="2">Uncharacterized protein</fullName>
    </submittedName>
</protein>
<evidence type="ECO:0000256" key="1">
    <source>
        <dbReference type="SAM" id="MobiDB-lite"/>
    </source>
</evidence>
<dbReference type="AlphaFoldDB" id="B4DB12"/>
<feature type="region of interest" description="Disordered" evidence="1">
    <location>
        <begin position="37"/>
        <end position="63"/>
    </location>
</feature>
<dbReference type="InParanoid" id="B4DB12"/>
<sequence>MKAFAITSVIALILLLIGIDLALQRKKQRLDEEREKAVQEEKILSSKPAPDPGVHDFLKRLHP</sequence>
<reference evidence="2 3" key="1">
    <citation type="journal article" date="2011" name="J. Bacteriol.">
        <title>Genome sequence of Chthoniobacter flavus Ellin428, an aerobic heterotrophic soil bacterium.</title>
        <authorList>
            <person name="Kant R."/>
            <person name="van Passel M.W."/>
            <person name="Palva A."/>
            <person name="Lucas S."/>
            <person name="Lapidus A."/>
            <person name="Glavina Del Rio T."/>
            <person name="Dalin E."/>
            <person name="Tice H."/>
            <person name="Bruce D."/>
            <person name="Goodwin L."/>
            <person name="Pitluck S."/>
            <person name="Larimer F.W."/>
            <person name="Land M.L."/>
            <person name="Hauser L."/>
            <person name="Sangwan P."/>
            <person name="de Vos W.M."/>
            <person name="Janssen P.H."/>
            <person name="Smidt H."/>
        </authorList>
    </citation>
    <scope>NUCLEOTIDE SEQUENCE [LARGE SCALE GENOMIC DNA]</scope>
    <source>
        <strain evidence="2 3">Ellin428</strain>
    </source>
</reference>
<feature type="compositionally biased region" description="Basic and acidic residues" evidence="1">
    <location>
        <begin position="53"/>
        <end position="63"/>
    </location>
</feature>
<dbReference type="RefSeq" id="WP_006983422.1">
    <property type="nucleotide sequence ID" value="NZ_ABVL01000034.1"/>
</dbReference>
<evidence type="ECO:0000313" key="3">
    <source>
        <dbReference type="Proteomes" id="UP000005824"/>
    </source>
</evidence>
<evidence type="ECO:0000313" key="2">
    <source>
        <dbReference type="EMBL" id="EDY16386.1"/>
    </source>
</evidence>
<keyword evidence="3" id="KW-1185">Reference proteome</keyword>
<dbReference type="Proteomes" id="UP000005824">
    <property type="component" value="Unassembled WGS sequence"/>
</dbReference>
<comment type="caution">
    <text evidence="2">The sequence shown here is derived from an EMBL/GenBank/DDBJ whole genome shotgun (WGS) entry which is preliminary data.</text>
</comment>
<proteinExistence type="predicted"/>